<dbReference type="RefSeq" id="XP_004445851.1">
    <property type="nucleotide sequence ID" value="XM_004445794.1"/>
</dbReference>
<dbReference type="GeneID" id="4565513"/>
<feature type="region of interest" description="Disordered" evidence="1">
    <location>
        <begin position="1"/>
        <end position="112"/>
    </location>
</feature>
<organism evidence="2 3">
    <name type="scientific">Coccidioides immitis (strain RS)</name>
    <name type="common">Valley fever fungus</name>
    <dbReference type="NCBI Taxonomy" id="246410"/>
    <lineage>
        <taxon>Eukaryota</taxon>
        <taxon>Fungi</taxon>
        <taxon>Dikarya</taxon>
        <taxon>Ascomycota</taxon>
        <taxon>Pezizomycotina</taxon>
        <taxon>Eurotiomycetes</taxon>
        <taxon>Eurotiomycetidae</taxon>
        <taxon>Onygenales</taxon>
        <taxon>Onygenaceae</taxon>
        <taxon>Coccidioides</taxon>
    </lineage>
</organism>
<gene>
    <name evidence="2" type="ORF">CIMG_00990</name>
</gene>
<dbReference type="AlphaFoldDB" id="A0A0D8JVD1"/>
<feature type="compositionally biased region" description="Low complexity" evidence="1">
    <location>
        <begin position="23"/>
        <end position="48"/>
    </location>
</feature>
<evidence type="ECO:0000313" key="2">
    <source>
        <dbReference type="EMBL" id="KJF60228.1"/>
    </source>
</evidence>
<accession>A0A0D8JVD1</accession>
<reference evidence="3" key="2">
    <citation type="journal article" date="2010" name="Genome Res.">
        <title>Population genomic sequencing of Coccidioides fungi reveals recent hybridization and transposon control.</title>
        <authorList>
            <person name="Neafsey D.E."/>
            <person name="Barker B.M."/>
            <person name="Sharpton T.J."/>
            <person name="Stajich J.E."/>
            <person name="Park D.J."/>
            <person name="Whiston E."/>
            <person name="Hung C.-Y."/>
            <person name="McMahan C."/>
            <person name="White J."/>
            <person name="Sykes S."/>
            <person name="Heiman D."/>
            <person name="Young S."/>
            <person name="Zeng Q."/>
            <person name="Abouelleil A."/>
            <person name="Aftuck L."/>
            <person name="Bessette D."/>
            <person name="Brown A."/>
            <person name="FitzGerald M."/>
            <person name="Lui A."/>
            <person name="Macdonald J.P."/>
            <person name="Priest M."/>
            <person name="Orbach M.J."/>
            <person name="Galgiani J.N."/>
            <person name="Kirkland T.N."/>
            <person name="Cole G.T."/>
            <person name="Birren B.W."/>
            <person name="Henn M.R."/>
            <person name="Taylor J.W."/>
            <person name="Rounsley S.D."/>
        </authorList>
    </citation>
    <scope>GENOME REANNOTATION</scope>
    <source>
        <strain evidence="3">RS</strain>
    </source>
</reference>
<sequence>MTEPEDVEEDLFADLYDADEPVQAAAPSAPAALSAPPPASQAQPQTAPVLPPQASSTEQLDAGSVNMAAYEQPSNYSEQNGMPQQGAMQGDASSSISPQQPEPQGTGIKEDG</sequence>
<feature type="compositionally biased region" description="Polar residues" evidence="1">
    <location>
        <begin position="72"/>
        <end position="87"/>
    </location>
</feature>
<evidence type="ECO:0000313" key="3">
    <source>
        <dbReference type="Proteomes" id="UP000001261"/>
    </source>
</evidence>
<proteinExistence type="predicted"/>
<reference evidence="3" key="1">
    <citation type="journal article" date="2009" name="Genome Res.">
        <title>Comparative genomic analyses of the human fungal pathogens Coccidioides and their relatives.</title>
        <authorList>
            <person name="Sharpton T.J."/>
            <person name="Stajich J.E."/>
            <person name="Rounsley S.D."/>
            <person name="Gardner M.J."/>
            <person name="Wortman J.R."/>
            <person name="Jordar V.S."/>
            <person name="Maiti R."/>
            <person name="Kodira C.D."/>
            <person name="Neafsey D.E."/>
            <person name="Zeng Q."/>
            <person name="Hung C.-Y."/>
            <person name="McMahan C."/>
            <person name="Muszewska A."/>
            <person name="Grynberg M."/>
            <person name="Mandel M.A."/>
            <person name="Kellner E.M."/>
            <person name="Barker B.M."/>
            <person name="Galgiani J.N."/>
            <person name="Orbach M.J."/>
            <person name="Kirkland T.N."/>
            <person name="Cole G.T."/>
            <person name="Henn M.R."/>
            <person name="Birren B.W."/>
            <person name="Taylor J.W."/>
        </authorList>
    </citation>
    <scope>NUCLEOTIDE SEQUENCE [LARGE SCALE GENOMIC DNA]</scope>
    <source>
        <strain evidence="3">RS</strain>
    </source>
</reference>
<protein>
    <submittedName>
        <fullName evidence="2">Musashi 1</fullName>
    </submittedName>
</protein>
<evidence type="ECO:0000256" key="1">
    <source>
        <dbReference type="SAM" id="MobiDB-lite"/>
    </source>
</evidence>
<name>A0A0D8JVD1_COCIM</name>
<dbReference type="VEuPathDB" id="FungiDB:CIMG_00990"/>
<dbReference type="OMA" id="AMPNMMN"/>
<dbReference type="Proteomes" id="UP000001261">
    <property type="component" value="Unassembled WGS sequence"/>
</dbReference>
<feature type="compositionally biased region" description="Acidic residues" evidence="1">
    <location>
        <begin position="1"/>
        <end position="20"/>
    </location>
</feature>
<keyword evidence="3" id="KW-1185">Reference proteome</keyword>
<dbReference type="EMBL" id="GG704911">
    <property type="protein sequence ID" value="KJF60228.1"/>
    <property type="molecule type" value="Genomic_DNA"/>
</dbReference>
<dbReference type="OrthoDB" id="1875751at2759"/>
<feature type="compositionally biased region" description="Low complexity" evidence="1">
    <location>
        <begin position="93"/>
        <end position="104"/>
    </location>
</feature>